<evidence type="ECO:0000259" key="1">
    <source>
        <dbReference type="PROSITE" id="PS50043"/>
    </source>
</evidence>
<evidence type="ECO:0000313" key="2">
    <source>
        <dbReference type="EMBL" id="TCV17096.1"/>
    </source>
</evidence>
<sequence>MNKQKIYAGMIDKGAEIWEDFDTKILWCSHNKRQYKWPFFPKKVIDLVKQDMLNNPDKIIYLNQWPNLRREDRIYRYMLCNFGGLDDKPDFDKHGNVSRSEYYDCGLRGKCQFEGKLCCSIKVSNGYLSKSEIEVLKLIRLPDKLIADTLHRSPETISTHLQNIREKTGESDKVNLALFALSIGITLNKPTKTYKNGNHKNR</sequence>
<organism evidence="2 3">
    <name type="scientific">Sphingobacterium alimentarium</name>
    <dbReference type="NCBI Taxonomy" id="797292"/>
    <lineage>
        <taxon>Bacteria</taxon>
        <taxon>Pseudomonadati</taxon>
        <taxon>Bacteroidota</taxon>
        <taxon>Sphingobacteriia</taxon>
        <taxon>Sphingobacteriales</taxon>
        <taxon>Sphingobacteriaceae</taxon>
        <taxon>Sphingobacterium</taxon>
    </lineage>
</organism>
<dbReference type="PROSITE" id="PS50043">
    <property type="entry name" value="HTH_LUXR_2"/>
    <property type="match status" value="1"/>
</dbReference>
<accession>A0A4V2VUC8</accession>
<gene>
    <name evidence="2" type="ORF">EDC17_101113</name>
</gene>
<keyword evidence="3" id="KW-1185">Reference proteome</keyword>
<dbReference type="AlphaFoldDB" id="A0A4V2VUC8"/>
<dbReference type="InterPro" id="IPR000792">
    <property type="entry name" value="Tscrpt_reg_LuxR_C"/>
</dbReference>
<dbReference type="Gene3D" id="1.10.10.10">
    <property type="entry name" value="Winged helix-like DNA-binding domain superfamily/Winged helix DNA-binding domain"/>
    <property type="match status" value="1"/>
</dbReference>
<name>A0A4V2VUC8_9SPHI</name>
<dbReference type="InterPro" id="IPR016032">
    <property type="entry name" value="Sig_transdc_resp-reg_C-effctor"/>
</dbReference>
<evidence type="ECO:0000313" key="3">
    <source>
        <dbReference type="Proteomes" id="UP000295197"/>
    </source>
</evidence>
<reference evidence="2 3" key="1">
    <citation type="submission" date="2019-03" db="EMBL/GenBank/DDBJ databases">
        <title>Genomic Encyclopedia of Type Strains, Phase IV (KMG-IV): sequencing the most valuable type-strain genomes for metagenomic binning, comparative biology and taxonomic classification.</title>
        <authorList>
            <person name="Goeker M."/>
        </authorList>
    </citation>
    <scope>NUCLEOTIDE SEQUENCE [LARGE SCALE GENOMIC DNA]</scope>
    <source>
        <strain evidence="2 3">DSM 22362</strain>
    </source>
</reference>
<dbReference type="SUPFAM" id="SSF46894">
    <property type="entry name" value="C-terminal effector domain of the bipartite response regulators"/>
    <property type="match status" value="1"/>
</dbReference>
<feature type="domain" description="HTH luxR-type" evidence="1">
    <location>
        <begin position="121"/>
        <end position="184"/>
    </location>
</feature>
<dbReference type="RefSeq" id="WP_132777188.1">
    <property type="nucleotide sequence ID" value="NZ_SMBZ01000011.1"/>
</dbReference>
<dbReference type="SMART" id="SM00421">
    <property type="entry name" value="HTH_LUXR"/>
    <property type="match status" value="1"/>
</dbReference>
<dbReference type="Pfam" id="PF00196">
    <property type="entry name" value="GerE"/>
    <property type="match status" value="1"/>
</dbReference>
<dbReference type="OrthoDB" id="840236at2"/>
<proteinExistence type="predicted"/>
<dbReference type="Proteomes" id="UP000295197">
    <property type="component" value="Unassembled WGS sequence"/>
</dbReference>
<dbReference type="EMBL" id="SMBZ01000011">
    <property type="protein sequence ID" value="TCV17096.1"/>
    <property type="molecule type" value="Genomic_DNA"/>
</dbReference>
<dbReference type="CDD" id="cd06170">
    <property type="entry name" value="LuxR_C_like"/>
    <property type="match status" value="1"/>
</dbReference>
<protein>
    <submittedName>
        <fullName evidence="2">Regulatory LuxR family protein</fullName>
    </submittedName>
</protein>
<comment type="caution">
    <text evidence="2">The sequence shown here is derived from an EMBL/GenBank/DDBJ whole genome shotgun (WGS) entry which is preliminary data.</text>
</comment>
<dbReference type="InterPro" id="IPR036388">
    <property type="entry name" value="WH-like_DNA-bd_sf"/>
</dbReference>
<dbReference type="GO" id="GO:0006355">
    <property type="term" value="P:regulation of DNA-templated transcription"/>
    <property type="evidence" value="ECO:0007669"/>
    <property type="project" value="InterPro"/>
</dbReference>
<dbReference type="GO" id="GO:0003677">
    <property type="term" value="F:DNA binding"/>
    <property type="evidence" value="ECO:0007669"/>
    <property type="project" value="InterPro"/>
</dbReference>